<organism evidence="5 6">
    <name type="scientific">Fadolivirus FV1/VV64</name>
    <dbReference type="NCBI Taxonomy" id="3070911"/>
    <lineage>
        <taxon>Viruses</taxon>
        <taxon>Varidnaviria</taxon>
        <taxon>Bamfordvirae</taxon>
        <taxon>Nucleocytoviricota</taxon>
        <taxon>Megaviricetes</taxon>
        <taxon>Imitervirales</taxon>
        <taxon>Mimiviridae</taxon>
        <taxon>Klosneuvirinae</taxon>
        <taxon>Fadolivirus</taxon>
        <taxon>Fadolivirus algeromassiliense</taxon>
    </lineage>
</organism>
<evidence type="ECO:0000313" key="5">
    <source>
        <dbReference type="EMBL" id="QKF93939.1"/>
    </source>
</evidence>
<evidence type="ECO:0000313" key="6">
    <source>
        <dbReference type="Proteomes" id="UP001162001"/>
    </source>
</evidence>
<feature type="compositionally biased region" description="Basic and acidic residues" evidence="3">
    <location>
        <begin position="11"/>
        <end position="20"/>
    </location>
</feature>
<feature type="active site" description="Nucleophile" evidence="2">
    <location>
        <position position="67"/>
    </location>
</feature>
<dbReference type="GO" id="GO:0016787">
    <property type="term" value="F:hydrolase activity"/>
    <property type="evidence" value="ECO:0007669"/>
    <property type="project" value="UniProtKB-UniRule"/>
</dbReference>
<dbReference type="InterPro" id="IPR052580">
    <property type="entry name" value="Lipid_Hydrolase"/>
</dbReference>
<gene>
    <name evidence="5" type="ORF">Fadolivirus_1_481</name>
</gene>
<protein>
    <submittedName>
        <fullName evidence="5">Patatin-like phospholipase</fullName>
    </submittedName>
</protein>
<evidence type="ECO:0000256" key="1">
    <source>
        <dbReference type="ARBA" id="ARBA00023098"/>
    </source>
</evidence>
<feature type="region of interest" description="Disordered" evidence="3">
    <location>
        <begin position="1"/>
        <end position="20"/>
    </location>
</feature>
<dbReference type="Proteomes" id="UP001162001">
    <property type="component" value="Segment"/>
</dbReference>
<dbReference type="PANTHER" id="PTHR46394">
    <property type="entry name" value="ANNEXIN"/>
    <property type="match status" value="1"/>
</dbReference>
<dbReference type="InterPro" id="IPR016035">
    <property type="entry name" value="Acyl_Trfase/lysoPLipase"/>
</dbReference>
<keyword evidence="2" id="KW-0378">Hydrolase</keyword>
<dbReference type="Gene3D" id="3.40.1090.10">
    <property type="entry name" value="Cytosolic phospholipase A2 catalytic domain"/>
    <property type="match status" value="1"/>
</dbReference>
<feature type="short sequence motif" description="DGA/G" evidence="2">
    <location>
        <begin position="197"/>
        <end position="199"/>
    </location>
</feature>
<dbReference type="EMBL" id="MT418680">
    <property type="protein sequence ID" value="QKF93939.1"/>
    <property type="molecule type" value="Genomic_DNA"/>
</dbReference>
<dbReference type="GO" id="GO:0016042">
    <property type="term" value="P:lipid catabolic process"/>
    <property type="evidence" value="ECO:0007669"/>
    <property type="project" value="UniProtKB-UniRule"/>
</dbReference>
<dbReference type="Pfam" id="PF01734">
    <property type="entry name" value="Patatin"/>
    <property type="match status" value="1"/>
</dbReference>
<keyword evidence="2" id="KW-0442">Lipid degradation</keyword>
<dbReference type="PROSITE" id="PS51635">
    <property type="entry name" value="PNPLA"/>
    <property type="match status" value="1"/>
</dbReference>
<keyword evidence="1 2" id="KW-0443">Lipid metabolism</keyword>
<dbReference type="InterPro" id="IPR002641">
    <property type="entry name" value="PNPLA_dom"/>
</dbReference>
<sequence>MNNNKIISDTSDDKLNTENKNDTQDIKYKTKLVLSGGGIKGIAHIGCLYALDKIKCLDKITDFSGTSVGSLIMSLYVLGYTPSELYDFIKLFNLAKLKNISIMNINLFGLDTGSRIEYVIKRLIKGKTSKEDITLQELYEIKKKNMTFTTFCLNTMEVVYISHTTHPDIPLYLAIRMSISIPFIYCPVEYKGYYYVDGGIFDNYPINIFKNEINNTIGILLVDSKDVIEKINDLETYVLRVIQSMMIGMSINSKNGYENNTVEVHVESINIVNYEINEEMKDELFIKGYKSIMNQLDKIRI</sequence>
<reference evidence="5 6" key="1">
    <citation type="submission" date="2020-04" db="EMBL/GenBank/DDBJ databases">
        <title>Advantages and limits of metagenomic assembly and binning of a giant virus.</title>
        <authorList>
            <person name="Schulz F."/>
            <person name="Andreani J."/>
            <person name="Francis R."/>
            <person name="Boudjemaa H."/>
            <person name="Bou Khalil J.Y."/>
            <person name="Lee J."/>
            <person name="La Scola B."/>
            <person name="Woyke T."/>
        </authorList>
    </citation>
    <scope>NUCLEOTIDE SEQUENCE [LARGE SCALE GENOMIC DNA]</scope>
    <source>
        <strain evidence="5 6">FV1/VV64</strain>
    </source>
</reference>
<name>A0A7D3QVU5_9VIRU</name>
<feature type="domain" description="PNPLA" evidence="4">
    <location>
        <begin position="32"/>
        <end position="210"/>
    </location>
</feature>
<feature type="short sequence motif" description="GXSXG" evidence="2">
    <location>
        <begin position="65"/>
        <end position="69"/>
    </location>
</feature>
<keyword evidence="6" id="KW-1185">Reference proteome</keyword>
<feature type="active site" description="Proton acceptor" evidence="2">
    <location>
        <position position="197"/>
    </location>
</feature>
<dbReference type="PANTHER" id="PTHR46394:SF1">
    <property type="entry name" value="PNPLA DOMAIN-CONTAINING PROTEIN"/>
    <property type="match status" value="1"/>
</dbReference>
<evidence type="ECO:0000259" key="4">
    <source>
        <dbReference type="PROSITE" id="PS51635"/>
    </source>
</evidence>
<evidence type="ECO:0000256" key="3">
    <source>
        <dbReference type="SAM" id="MobiDB-lite"/>
    </source>
</evidence>
<feature type="short sequence motif" description="GXGXXG" evidence="2">
    <location>
        <begin position="36"/>
        <end position="41"/>
    </location>
</feature>
<dbReference type="SUPFAM" id="SSF52151">
    <property type="entry name" value="FabD/lysophospholipase-like"/>
    <property type="match status" value="1"/>
</dbReference>
<proteinExistence type="predicted"/>
<accession>A0A7D3QVU5</accession>
<evidence type="ECO:0000256" key="2">
    <source>
        <dbReference type="PROSITE-ProRule" id="PRU01161"/>
    </source>
</evidence>